<dbReference type="EMBL" id="MT144704">
    <property type="protein sequence ID" value="QJH97838.1"/>
    <property type="molecule type" value="Genomic_DNA"/>
</dbReference>
<dbReference type="AlphaFoldDB" id="A0A6H1ZKS5"/>
<sequence>MELEDDLIINETPDILRIKVQEGEEVRCPHWDKDRWNRETKKKGRICNYKFFNGRPSTEPQEFKCKCGKKTIFVRLD</sequence>
<evidence type="ECO:0000313" key="4">
    <source>
        <dbReference type="EMBL" id="QJH97838.1"/>
    </source>
</evidence>
<accession>A0A6H1ZKS5</accession>
<reference evidence="1" key="1">
    <citation type="submission" date="2020-03" db="EMBL/GenBank/DDBJ databases">
        <title>The deep terrestrial virosphere.</title>
        <authorList>
            <person name="Holmfeldt K."/>
            <person name="Nilsson E."/>
            <person name="Simone D."/>
            <person name="Lopez-Fernandez M."/>
            <person name="Wu X."/>
            <person name="de Brujin I."/>
            <person name="Lundin D."/>
            <person name="Andersson A."/>
            <person name="Bertilsson S."/>
            <person name="Dopson M."/>
        </authorList>
    </citation>
    <scope>NUCLEOTIDE SEQUENCE</scope>
    <source>
        <strain evidence="2">MM415A00505</strain>
        <strain evidence="3">MM415B02854</strain>
        <strain evidence="1">TM448A00839</strain>
        <strain evidence="4">TM448B01099</strain>
    </source>
</reference>
<name>A0A6H1ZKS5_9ZZZZ</name>
<proteinExistence type="predicted"/>
<evidence type="ECO:0000313" key="3">
    <source>
        <dbReference type="EMBL" id="QJA87994.1"/>
    </source>
</evidence>
<gene>
    <name evidence="2" type="ORF">MM415A00505_0017</name>
    <name evidence="3" type="ORF">MM415B02854_0006</name>
    <name evidence="1" type="ORF">TM448A00839_0011</name>
    <name evidence="4" type="ORF">TM448B01099_0006</name>
</gene>
<protein>
    <submittedName>
        <fullName evidence="1">Uncharacterized protein</fullName>
    </submittedName>
</protein>
<evidence type="ECO:0000313" key="2">
    <source>
        <dbReference type="EMBL" id="QJA81588.1"/>
    </source>
</evidence>
<organism evidence="1">
    <name type="scientific">viral metagenome</name>
    <dbReference type="NCBI Taxonomy" id="1070528"/>
    <lineage>
        <taxon>unclassified sequences</taxon>
        <taxon>metagenomes</taxon>
        <taxon>organismal metagenomes</taxon>
    </lineage>
</organism>
<dbReference type="EMBL" id="MT144072">
    <property type="protein sequence ID" value="QJA48128.1"/>
    <property type="molecule type" value="Genomic_DNA"/>
</dbReference>
<evidence type="ECO:0000313" key="1">
    <source>
        <dbReference type="EMBL" id="QJA48128.1"/>
    </source>
</evidence>
<dbReference type="EMBL" id="MT142746">
    <property type="protein sequence ID" value="QJA87994.1"/>
    <property type="molecule type" value="Genomic_DNA"/>
</dbReference>
<dbReference type="EMBL" id="MT142464">
    <property type="protein sequence ID" value="QJA81588.1"/>
    <property type="molecule type" value="Genomic_DNA"/>
</dbReference>